<dbReference type="InterPro" id="IPR006195">
    <property type="entry name" value="aa-tRNA-synth_II"/>
</dbReference>
<dbReference type="InterPro" id="IPR036621">
    <property type="entry name" value="Anticodon-bd_dom_sf"/>
</dbReference>
<proteinExistence type="inferred from homology"/>
<dbReference type="GO" id="GO:0016740">
    <property type="term" value="F:transferase activity"/>
    <property type="evidence" value="ECO:0007669"/>
    <property type="project" value="UniProtKB-ARBA"/>
</dbReference>
<evidence type="ECO:0000259" key="11">
    <source>
        <dbReference type="PROSITE" id="PS50862"/>
    </source>
</evidence>
<comment type="similarity">
    <text evidence="1 9">Belongs to the class-II aminoacyl-tRNA synthetase family.</text>
</comment>
<keyword evidence="5 9" id="KW-0067">ATP-binding</keyword>
<keyword evidence="7 9" id="KW-0030">Aminoacyl-tRNA synthetase</keyword>
<name>A0A2X2VXC9_CLOCO</name>
<evidence type="ECO:0000313" key="12">
    <source>
        <dbReference type="EMBL" id="SQB33836.1"/>
    </source>
</evidence>
<dbReference type="SUPFAM" id="SSF55681">
    <property type="entry name" value="Class II aaRS and biotin synthetases"/>
    <property type="match status" value="1"/>
</dbReference>
<dbReference type="InterPro" id="IPR004516">
    <property type="entry name" value="HisRS/HisZ"/>
</dbReference>
<reference evidence="12 13" key="1">
    <citation type="submission" date="2018-06" db="EMBL/GenBank/DDBJ databases">
        <authorList>
            <consortium name="Pathogen Informatics"/>
            <person name="Doyle S."/>
        </authorList>
    </citation>
    <scope>NUCLEOTIDE SEQUENCE [LARGE SCALE GENOMIC DNA]</scope>
    <source>
        <strain evidence="12 13">NCTC13028</strain>
    </source>
</reference>
<dbReference type="CDD" id="cd00859">
    <property type="entry name" value="HisRS_anticodon"/>
    <property type="match status" value="1"/>
</dbReference>
<dbReference type="Gene3D" id="3.40.50.800">
    <property type="entry name" value="Anticodon-binding domain"/>
    <property type="match status" value="1"/>
</dbReference>
<dbReference type="PIRSF" id="PIRSF001549">
    <property type="entry name" value="His-tRNA_synth"/>
    <property type="match status" value="1"/>
</dbReference>
<dbReference type="HAMAP" id="MF_00127">
    <property type="entry name" value="His_tRNA_synth"/>
    <property type="match status" value="1"/>
</dbReference>
<dbReference type="Proteomes" id="UP000250223">
    <property type="component" value="Unassembled WGS sequence"/>
</dbReference>
<feature type="binding site" evidence="10">
    <location>
        <position position="112"/>
    </location>
    <ligand>
        <name>L-histidine</name>
        <dbReference type="ChEBI" id="CHEBI:57595"/>
    </ligand>
</feature>
<feature type="binding site" evidence="10">
    <location>
        <begin position="281"/>
        <end position="282"/>
    </location>
    <ligand>
        <name>L-histidine</name>
        <dbReference type="ChEBI" id="CHEBI:57595"/>
    </ligand>
</feature>
<dbReference type="RefSeq" id="WP_111921254.1">
    <property type="nucleotide sequence ID" value="NZ_JAHLNT010000017.1"/>
</dbReference>
<evidence type="ECO:0000256" key="10">
    <source>
        <dbReference type="PIRSR" id="PIRSR001549-1"/>
    </source>
</evidence>
<feature type="binding site" evidence="10">
    <location>
        <position position="130"/>
    </location>
    <ligand>
        <name>L-histidine</name>
        <dbReference type="ChEBI" id="CHEBI:57595"/>
    </ligand>
</feature>
<comment type="catalytic activity">
    <reaction evidence="8 9">
        <text>tRNA(His) + L-histidine + ATP = L-histidyl-tRNA(His) + AMP + diphosphate + H(+)</text>
        <dbReference type="Rhea" id="RHEA:17313"/>
        <dbReference type="Rhea" id="RHEA-COMP:9665"/>
        <dbReference type="Rhea" id="RHEA-COMP:9689"/>
        <dbReference type="ChEBI" id="CHEBI:15378"/>
        <dbReference type="ChEBI" id="CHEBI:30616"/>
        <dbReference type="ChEBI" id="CHEBI:33019"/>
        <dbReference type="ChEBI" id="CHEBI:57595"/>
        <dbReference type="ChEBI" id="CHEBI:78442"/>
        <dbReference type="ChEBI" id="CHEBI:78527"/>
        <dbReference type="ChEBI" id="CHEBI:456215"/>
        <dbReference type="EC" id="6.1.1.21"/>
    </reaction>
</comment>
<dbReference type="EMBL" id="UAWC01000002">
    <property type="protein sequence ID" value="SQB33836.1"/>
    <property type="molecule type" value="Genomic_DNA"/>
</dbReference>
<dbReference type="InterPro" id="IPR045864">
    <property type="entry name" value="aa-tRNA-synth_II/BPL/LPL"/>
</dbReference>
<dbReference type="PANTHER" id="PTHR11476">
    <property type="entry name" value="HISTIDYL-TRNA SYNTHETASE"/>
    <property type="match status" value="1"/>
</dbReference>
<feature type="binding site" evidence="10">
    <location>
        <position position="126"/>
    </location>
    <ligand>
        <name>L-histidine</name>
        <dbReference type="ChEBI" id="CHEBI:57595"/>
    </ligand>
</feature>
<dbReference type="PROSITE" id="PS50862">
    <property type="entry name" value="AA_TRNA_LIGASE_II"/>
    <property type="match status" value="1"/>
</dbReference>
<keyword evidence="2 9" id="KW-0963">Cytoplasm</keyword>
<evidence type="ECO:0000313" key="13">
    <source>
        <dbReference type="Proteomes" id="UP000250223"/>
    </source>
</evidence>
<feature type="binding site" evidence="10">
    <location>
        <begin position="82"/>
        <end position="84"/>
    </location>
    <ligand>
        <name>L-histidine</name>
        <dbReference type="ChEBI" id="CHEBI:57595"/>
    </ligand>
</feature>
<dbReference type="Pfam" id="PF03129">
    <property type="entry name" value="HGTP_anticodon"/>
    <property type="match status" value="1"/>
</dbReference>
<dbReference type="PANTHER" id="PTHR11476:SF7">
    <property type="entry name" value="HISTIDINE--TRNA LIGASE"/>
    <property type="match status" value="1"/>
</dbReference>
<keyword evidence="4 9" id="KW-0547">Nucleotide-binding</keyword>
<dbReference type="GO" id="GO:0005524">
    <property type="term" value="F:ATP binding"/>
    <property type="evidence" value="ECO:0007669"/>
    <property type="project" value="UniProtKB-UniRule"/>
</dbReference>
<dbReference type="NCBIfam" id="TIGR00442">
    <property type="entry name" value="hisS"/>
    <property type="match status" value="1"/>
</dbReference>
<evidence type="ECO:0000256" key="3">
    <source>
        <dbReference type="ARBA" id="ARBA00022598"/>
    </source>
</evidence>
<dbReference type="CDD" id="cd00773">
    <property type="entry name" value="HisRS-like_core"/>
    <property type="match status" value="1"/>
</dbReference>
<comment type="subcellular location">
    <subcellularLocation>
        <location evidence="9">Cytoplasm</location>
    </subcellularLocation>
</comment>
<accession>A0A2X2VXC9</accession>
<dbReference type="GO" id="GO:0005737">
    <property type="term" value="C:cytoplasm"/>
    <property type="evidence" value="ECO:0007669"/>
    <property type="project" value="UniProtKB-SubCell"/>
</dbReference>
<dbReference type="AlphaFoldDB" id="A0A2X2VXC9"/>
<organism evidence="12 13">
    <name type="scientific">Clostridium cochlearium</name>
    <dbReference type="NCBI Taxonomy" id="1494"/>
    <lineage>
        <taxon>Bacteria</taxon>
        <taxon>Bacillati</taxon>
        <taxon>Bacillota</taxon>
        <taxon>Clostridia</taxon>
        <taxon>Eubacteriales</taxon>
        <taxon>Clostridiaceae</taxon>
        <taxon>Clostridium</taxon>
    </lineage>
</organism>
<dbReference type="Pfam" id="PF13393">
    <property type="entry name" value="tRNA-synt_His"/>
    <property type="match status" value="1"/>
</dbReference>
<dbReference type="InterPro" id="IPR041715">
    <property type="entry name" value="HisRS-like_core"/>
</dbReference>
<protein>
    <recommendedName>
        <fullName evidence="9">Histidine--tRNA ligase</fullName>
        <ecNumber evidence="9">6.1.1.21</ecNumber>
    </recommendedName>
    <alternativeName>
        <fullName evidence="9">Histidyl-tRNA synthetase</fullName>
        <shortName evidence="9">HisRS</shortName>
    </alternativeName>
</protein>
<dbReference type="SUPFAM" id="SSF52954">
    <property type="entry name" value="Class II aaRS ABD-related"/>
    <property type="match status" value="1"/>
</dbReference>
<dbReference type="GO" id="GO:0140096">
    <property type="term" value="F:catalytic activity, acting on a protein"/>
    <property type="evidence" value="ECO:0007669"/>
    <property type="project" value="UniProtKB-ARBA"/>
</dbReference>
<feature type="binding site" evidence="10">
    <location>
        <position position="277"/>
    </location>
    <ligand>
        <name>L-histidine</name>
        <dbReference type="ChEBI" id="CHEBI:57595"/>
    </ligand>
</feature>
<evidence type="ECO:0000256" key="4">
    <source>
        <dbReference type="ARBA" id="ARBA00022741"/>
    </source>
</evidence>
<evidence type="ECO:0000256" key="5">
    <source>
        <dbReference type="ARBA" id="ARBA00022840"/>
    </source>
</evidence>
<dbReference type="InterPro" id="IPR004154">
    <property type="entry name" value="Anticodon-bd"/>
</dbReference>
<dbReference type="InterPro" id="IPR015807">
    <property type="entry name" value="His-tRNA-ligase"/>
</dbReference>
<dbReference type="Gene3D" id="3.30.930.10">
    <property type="entry name" value="Bira Bifunctional Protein, Domain 2"/>
    <property type="match status" value="1"/>
</dbReference>
<evidence type="ECO:0000256" key="9">
    <source>
        <dbReference type="HAMAP-Rule" id="MF_00127"/>
    </source>
</evidence>
<dbReference type="GO" id="GO:0004821">
    <property type="term" value="F:histidine-tRNA ligase activity"/>
    <property type="evidence" value="ECO:0007669"/>
    <property type="project" value="UniProtKB-UniRule"/>
</dbReference>
<evidence type="ECO:0000256" key="1">
    <source>
        <dbReference type="ARBA" id="ARBA00008226"/>
    </source>
</evidence>
<sequence>MSKDIVKPSILPGFMELLPADQIVFNKMKDTIRHNYEKFGFIPLDTPTIEKSEILLAKGGGETEKQIYRFNKGNTDLSLRFDLTVPLARYVAQHFSDLTFPFRRYHISKVFRGEKNQKGRFREFYQCDIDIIGNGSLSIINDAEIPSIIYQTFKELGFEDFTIRINNRKVLNGFFEGTDVEDRKGVLRAIDKLEKIGESGVRKELQELGLEDEKIDKIINFINIKGSKEDVIKSLKELNIENDVFKEGVEELAKIIHYIKSFNVPDKNYKIDLTIARGLDYYTGTVYETVLNNYPQIGSVCSGGRYDNLAEHYTNQKLPGVGISIGLTRLFYQLREAKIIGENASSTLSQVLVIPVGDTMEYSIKVANKLRENEIISELYLEDTKIGKKFAYADKLKIPYVILIGEDELKEEKVSVKNMETGNQESMSLEEAIKIIKNV</sequence>
<evidence type="ECO:0000256" key="6">
    <source>
        <dbReference type="ARBA" id="ARBA00022917"/>
    </source>
</evidence>
<gene>
    <name evidence="9 12" type="primary">hisS</name>
    <name evidence="12" type="ORF">NCTC13028_00710</name>
</gene>
<dbReference type="GO" id="GO:0006427">
    <property type="term" value="P:histidyl-tRNA aminoacylation"/>
    <property type="evidence" value="ECO:0007669"/>
    <property type="project" value="UniProtKB-UniRule"/>
</dbReference>
<comment type="subunit">
    <text evidence="9">Homodimer.</text>
</comment>
<evidence type="ECO:0000256" key="7">
    <source>
        <dbReference type="ARBA" id="ARBA00023146"/>
    </source>
</evidence>
<evidence type="ECO:0000256" key="2">
    <source>
        <dbReference type="ARBA" id="ARBA00022490"/>
    </source>
</evidence>
<keyword evidence="6 9" id="KW-0648">Protein biosynthesis</keyword>
<dbReference type="InterPro" id="IPR033656">
    <property type="entry name" value="HisRS_anticodon"/>
</dbReference>
<keyword evidence="3 9" id="KW-0436">Ligase</keyword>
<evidence type="ECO:0000256" key="8">
    <source>
        <dbReference type="ARBA" id="ARBA00047639"/>
    </source>
</evidence>
<dbReference type="EC" id="6.1.1.21" evidence="9"/>
<feature type="domain" description="Aminoacyl-transfer RNA synthetases class-II family profile" evidence="11">
    <location>
        <begin position="24"/>
        <end position="355"/>
    </location>
</feature>